<evidence type="ECO:0000313" key="2">
    <source>
        <dbReference type="Proteomes" id="UP001501427"/>
    </source>
</evidence>
<reference evidence="2" key="1">
    <citation type="journal article" date="2019" name="Int. J. Syst. Evol. Microbiol.">
        <title>The Global Catalogue of Microorganisms (GCM) 10K type strain sequencing project: providing services to taxonomists for standard genome sequencing and annotation.</title>
        <authorList>
            <consortium name="The Broad Institute Genomics Platform"/>
            <consortium name="The Broad Institute Genome Sequencing Center for Infectious Disease"/>
            <person name="Wu L."/>
            <person name="Ma J."/>
        </authorList>
    </citation>
    <scope>NUCLEOTIDE SEQUENCE [LARGE SCALE GENOMIC DNA]</scope>
    <source>
        <strain evidence="2">JCM 10667</strain>
    </source>
</reference>
<protein>
    <submittedName>
        <fullName evidence="1">Uncharacterized protein</fullName>
    </submittedName>
</protein>
<accession>A0ABP3P113</accession>
<dbReference type="Proteomes" id="UP001501427">
    <property type="component" value="Unassembled WGS sequence"/>
</dbReference>
<evidence type="ECO:0000313" key="1">
    <source>
        <dbReference type="EMBL" id="GAA0555151.1"/>
    </source>
</evidence>
<sequence length="107" mass="11253">MALLVPLAAILARRLVISLTRLLAGRRPAAFAGVGLHISFAPPPALRLVASLTEGTLVATSGTFAQFGVYFLDPRTVSAHTASLLGACAGRPRRVRRVPRVTPRGTV</sequence>
<dbReference type="EMBL" id="BAAAHD010000016">
    <property type="protein sequence ID" value="GAA0555151.1"/>
    <property type="molecule type" value="Genomic_DNA"/>
</dbReference>
<name>A0ABP3P113_9ACTN</name>
<gene>
    <name evidence="1" type="ORF">GCM10009546_16380</name>
</gene>
<comment type="caution">
    <text evidence="1">The sequence shown here is derived from an EMBL/GenBank/DDBJ whole genome shotgun (WGS) entry which is preliminary data.</text>
</comment>
<proteinExistence type="predicted"/>
<organism evidence="1 2">
    <name type="scientific">Actinomadura livida</name>
    <dbReference type="NCBI Taxonomy" id="79909"/>
    <lineage>
        <taxon>Bacteria</taxon>
        <taxon>Bacillati</taxon>
        <taxon>Actinomycetota</taxon>
        <taxon>Actinomycetes</taxon>
        <taxon>Streptosporangiales</taxon>
        <taxon>Thermomonosporaceae</taxon>
        <taxon>Actinomadura</taxon>
    </lineage>
</organism>
<keyword evidence="2" id="KW-1185">Reference proteome</keyword>